<dbReference type="Gene3D" id="2.60.40.1140">
    <property type="entry name" value="Collagen-binding surface protein Cna, B-type domain"/>
    <property type="match status" value="1"/>
</dbReference>
<dbReference type="Proteomes" id="UP001208131">
    <property type="component" value="Unassembled WGS sequence"/>
</dbReference>
<keyword evidence="2" id="KW-0472">Membrane</keyword>
<evidence type="ECO:0000313" key="5">
    <source>
        <dbReference type="EMBL" id="MCU6704655.1"/>
    </source>
</evidence>
<feature type="chain" id="PRO_5042287760" evidence="3">
    <location>
        <begin position="33"/>
        <end position="326"/>
    </location>
</feature>
<feature type="signal peptide" evidence="3">
    <location>
        <begin position="1"/>
        <end position="32"/>
    </location>
</feature>
<keyword evidence="2" id="KW-0812">Transmembrane</keyword>
<reference evidence="5 6" key="1">
    <citation type="journal article" date="2021" name="ISME Commun">
        <title>Automated analysis of genomic sequences facilitates high-throughput and comprehensive description of bacteria.</title>
        <authorList>
            <person name="Hitch T.C.A."/>
        </authorList>
    </citation>
    <scope>NUCLEOTIDE SEQUENCE [LARGE SCALE GENOMIC DNA]</scope>
    <source>
        <strain evidence="5 6">Sanger_31</strain>
    </source>
</reference>
<feature type="domain" description="CNA-B" evidence="4">
    <location>
        <begin position="182"/>
        <end position="261"/>
    </location>
</feature>
<dbReference type="Pfam" id="PF05738">
    <property type="entry name" value="Cna_B"/>
    <property type="match status" value="1"/>
</dbReference>
<comment type="caution">
    <text evidence="5">The sequence shown here is derived from an EMBL/GenBank/DDBJ whole genome shotgun (WGS) entry which is preliminary data.</text>
</comment>
<name>A0AAE3LGR2_9FIRM</name>
<feature type="compositionally biased region" description="Low complexity" evidence="1">
    <location>
        <begin position="264"/>
        <end position="292"/>
    </location>
</feature>
<protein>
    <submittedName>
        <fullName evidence="5">Cna B-type domain-containing protein</fullName>
    </submittedName>
</protein>
<feature type="transmembrane region" description="Helical" evidence="2">
    <location>
        <begin position="302"/>
        <end position="321"/>
    </location>
</feature>
<accession>A0AAE3LGR2</accession>
<dbReference type="RefSeq" id="WP_267300301.1">
    <property type="nucleotide sequence ID" value="NZ_JAOQJZ010000001.1"/>
</dbReference>
<feature type="region of interest" description="Disordered" evidence="1">
    <location>
        <begin position="263"/>
        <end position="296"/>
    </location>
</feature>
<gene>
    <name evidence="5" type="ORF">OCV57_01775</name>
</gene>
<evidence type="ECO:0000256" key="1">
    <source>
        <dbReference type="SAM" id="MobiDB-lite"/>
    </source>
</evidence>
<keyword evidence="6" id="KW-1185">Reference proteome</keyword>
<dbReference type="SUPFAM" id="SSF49478">
    <property type="entry name" value="Cna protein B-type domain"/>
    <property type="match status" value="1"/>
</dbReference>
<evidence type="ECO:0000256" key="2">
    <source>
        <dbReference type="SAM" id="Phobius"/>
    </source>
</evidence>
<evidence type="ECO:0000313" key="6">
    <source>
        <dbReference type="Proteomes" id="UP001208131"/>
    </source>
</evidence>
<sequence length="326" mass="35393">MKLKFSQLAKAVLCTAAMAVSALGSMTISAFAADNINVDIVCKNDTTTVSNAEWSIYKVGERKEADFVLTGEFSDYPIDMSDFTDASKMQAVADTLDNYAKTDGITPVSTGKTDANGEVKLSADSVGLYLVSGKSFENTTAKFTPSPSLIEIDKDIVAEGQITVYTKFTYEEIPAGDSDYGVRKSWIVPDGQEKLIPDSIKVEIYRDGKLFDTVTLDADNNWEYFWKDDTAAEWTVKEIDIPANYTVVTKNNDKLFLIENTYKSDSSSNTDSSSSTPDSSSSGSDSLSSTPDNIPQTGSLNWPVPVLIGGGVILIAAGWRVSRKEK</sequence>
<dbReference type="CDD" id="cd00222">
    <property type="entry name" value="CollagenBindB"/>
    <property type="match status" value="1"/>
</dbReference>
<evidence type="ECO:0000259" key="4">
    <source>
        <dbReference type="Pfam" id="PF05738"/>
    </source>
</evidence>
<dbReference type="EMBL" id="JAOQJZ010000001">
    <property type="protein sequence ID" value="MCU6704655.1"/>
    <property type="molecule type" value="Genomic_DNA"/>
</dbReference>
<dbReference type="InterPro" id="IPR013783">
    <property type="entry name" value="Ig-like_fold"/>
</dbReference>
<keyword evidence="2" id="KW-1133">Transmembrane helix</keyword>
<keyword evidence="3" id="KW-0732">Signal</keyword>
<dbReference type="Gene3D" id="2.60.40.10">
    <property type="entry name" value="Immunoglobulins"/>
    <property type="match status" value="1"/>
</dbReference>
<organism evidence="5 6">
    <name type="scientific">Hominimerdicola aceti</name>
    <dbReference type="NCBI Taxonomy" id="2981726"/>
    <lineage>
        <taxon>Bacteria</taxon>
        <taxon>Bacillati</taxon>
        <taxon>Bacillota</taxon>
        <taxon>Clostridia</taxon>
        <taxon>Eubacteriales</taxon>
        <taxon>Oscillospiraceae</taxon>
        <taxon>Hominimerdicola</taxon>
    </lineage>
</organism>
<proteinExistence type="predicted"/>
<dbReference type="InterPro" id="IPR008454">
    <property type="entry name" value="Collagen-bd_Cna-like_B-typ_dom"/>
</dbReference>
<dbReference type="AlphaFoldDB" id="A0AAE3LGR2"/>
<evidence type="ECO:0000256" key="3">
    <source>
        <dbReference type="SAM" id="SignalP"/>
    </source>
</evidence>